<evidence type="ECO:0000313" key="5">
    <source>
        <dbReference type="EMBL" id="KAK9813292.1"/>
    </source>
</evidence>
<dbReference type="Gene3D" id="3.80.10.10">
    <property type="entry name" value="Ribonuclease Inhibitor"/>
    <property type="match status" value="2"/>
</dbReference>
<keyword evidence="2" id="KW-0433">Leucine-rich repeat</keyword>
<evidence type="ECO:0000313" key="6">
    <source>
        <dbReference type="Proteomes" id="UP001489004"/>
    </source>
</evidence>
<protein>
    <submittedName>
        <fullName evidence="5">Uncharacterized protein</fullName>
    </submittedName>
</protein>
<dbReference type="SUPFAM" id="SSF52075">
    <property type="entry name" value="Outer arm dynein light chain 1"/>
    <property type="match status" value="1"/>
</dbReference>
<evidence type="ECO:0000256" key="4">
    <source>
        <dbReference type="SAM" id="MobiDB-lite"/>
    </source>
</evidence>
<dbReference type="PANTHER" id="PTHR45973:SF32">
    <property type="entry name" value="DYNEIN ASSEMBLY FACTOR 1, AXONEMAL HOMOLOG"/>
    <property type="match status" value="1"/>
</dbReference>
<evidence type="ECO:0000256" key="1">
    <source>
        <dbReference type="ARBA" id="ARBA00004430"/>
    </source>
</evidence>
<evidence type="ECO:0000256" key="3">
    <source>
        <dbReference type="ARBA" id="ARBA00022737"/>
    </source>
</evidence>
<dbReference type="Pfam" id="PF14580">
    <property type="entry name" value="LRR_9"/>
    <property type="match status" value="1"/>
</dbReference>
<feature type="compositionally biased region" description="Basic and acidic residues" evidence="4">
    <location>
        <begin position="405"/>
        <end position="430"/>
    </location>
</feature>
<dbReference type="InterPro" id="IPR050576">
    <property type="entry name" value="Cilia_flagella_integrity"/>
</dbReference>
<comment type="caution">
    <text evidence="5">The sequence shown here is derived from an EMBL/GenBank/DDBJ whole genome shotgun (WGS) entry which is preliminary data.</text>
</comment>
<dbReference type="Proteomes" id="UP001489004">
    <property type="component" value="Unassembled WGS sequence"/>
</dbReference>
<dbReference type="AlphaFoldDB" id="A0AAW1PY05"/>
<evidence type="ECO:0000256" key="2">
    <source>
        <dbReference type="ARBA" id="ARBA00022614"/>
    </source>
</evidence>
<dbReference type="GO" id="GO:0005930">
    <property type="term" value="C:axoneme"/>
    <property type="evidence" value="ECO:0007669"/>
    <property type="project" value="UniProtKB-SubCell"/>
</dbReference>
<dbReference type="InterPro" id="IPR001611">
    <property type="entry name" value="Leu-rich_rpt"/>
</dbReference>
<accession>A0AAW1PY05</accession>
<feature type="compositionally biased region" description="Polar residues" evidence="4">
    <location>
        <begin position="590"/>
        <end position="607"/>
    </location>
</feature>
<feature type="compositionally biased region" description="Basic and acidic residues" evidence="4">
    <location>
        <begin position="771"/>
        <end position="781"/>
    </location>
</feature>
<keyword evidence="3" id="KW-0677">Repeat</keyword>
<dbReference type="PANTHER" id="PTHR45973">
    <property type="entry name" value="PROTEIN PHOSPHATASE 1 REGULATORY SUBUNIT SDS22-RELATED"/>
    <property type="match status" value="1"/>
</dbReference>
<proteinExistence type="predicted"/>
<dbReference type="SMART" id="SM00365">
    <property type="entry name" value="LRR_SD22"/>
    <property type="match status" value="5"/>
</dbReference>
<feature type="compositionally biased region" description="Basic and acidic residues" evidence="4">
    <location>
        <begin position="510"/>
        <end position="532"/>
    </location>
</feature>
<feature type="compositionally biased region" description="Low complexity" evidence="4">
    <location>
        <begin position="746"/>
        <end position="770"/>
    </location>
</feature>
<gene>
    <name evidence="5" type="ORF">WJX72_011941</name>
</gene>
<sequence>MSTLVYTSAPELNDILHLQHRGITKLENLEAYTGLKTLYLECNAIDTIEGLSQAINLRCLYLGRNLIHEISGLASLVQLQTLDLSDNDIRRVEGLATLTELKTLNVSGNKLRTAGDIEHLRELPNLASLDLGKNRIDDESALEVVISLPLALLRMTGNPIVSSFRNYRKRLLVAMPQLNYLDDSPCTDADRRVARAFLVGGLEAERAERAAIRDEEAELREKHRQAFDDMVEAARANAAASPLPPADPMRFRAVPVGESESDEEGALPSKRPSRQPAAEQGDGPAQRSRPSEPQGQGRPLVWGTQQYGDLWQMALQVGAAQEADGDAGEEMSIRGGQTGATLRPSLSSHVMDSADDLWDAGWDAGSQSETSSDSDVDADPMERYSVTSTAQEPAVAQHSAARRAGLVDRQDSAHYEPRPVALVERRDSAHDLAPTPSTTAPLDLGRRDSAHEPQWSASPTDSSLGEAPLAELTPSPAARRAGASLRPSLLSHTSTSASLDSAMEEIAEEGSQHTDFSRHPDERQARIRRDSAAEPLTLARQVVAAAEGGRGSGRLASAQHMLGRPALRQDSALDPLVEARRAVLDDLHSNPPTSSLGSPGRPQSGTPEDSRNAHPGLLGESSPQEDSARDSLLETRRAALRAGPEPDIMNELAQEELGPRSGCYPEARPVRRRDPGLDPAQDQLAEARRLILQDLADQPGPSGQVGPSLWPAGFPGDSASSSSRPDLWRDSPLQPILLARQAMHNSAAAAADSPDADAAGPSSSPTAGIPARHDSAHDLHELRRRQQQQHQQHRDMASTSSVQE</sequence>
<organism evidence="5 6">
    <name type="scientific">[Myrmecia] bisecta</name>
    <dbReference type="NCBI Taxonomy" id="41462"/>
    <lineage>
        <taxon>Eukaryota</taxon>
        <taxon>Viridiplantae</taxon>
        <taxon>Chlorophyta</taxon>
        <taxon>core chlorophytes</taxon>
        <taxon>Trebouxiophyceae</taxon>
        <taxon>Trebouxiales</taxon>
        <taxon>Trebouxiaceae</taxon>
        <taxon>Myrmecia</taxon>
    </lineage>
</organism>
<keyword evidence="6" id="KW-1185">Reference proteome</keyword>
<feature type="region of interest" description="Disordered" evidence="4">
    <location>
        <begin position="256"/>
        <end position="301"/>
    </location>
</feature>
<comment type="subcellular location">
    <subcellularLocation>
        <location evidence="1">Cytoplasm</location>
        <location evidence="1">Cytoskeleton</location>
        <location evidence="1">Cilium axoneme</location>
    </subcellularLocation>
</comment>
<dbReference type="InterPro" id="IPR032675">
    <property type="entry name" value="LRR_dom_sf"/>
</dbReference>
<dbReference type="PROSITE" id="PS51450">
    <property type="entry name" value="LRR"/>
    <property type="match status" value="4"/>
</dbReference>
<feature type="compositionally biased region" description="Basic and acidic residues" evidence="4">
    <location>
        <begin position="626"/>
        <end position="637"/>
    </location>
</feature>
<feature type="region of interest" description="Disordered" evidence="4">
    <location>
        <begin position="582"/>
        <end position="804"/>
    </location>
</feature>
<feature type="region of interest" description="Disordered" evidence="4">
    <location>
        <begin position="319"/>
        <end position="537"/>
    </location>
</feature>
<dbReference type="EMBL" id="JALJOR010000008">
    <property type="protein sequence ID" value="KAK9813292.1"/>
    <property type="molecule type" value="Genomic_DNA"/>
</dbReference>
<name>A0AAW1PY05_9CHLO</name>
<feature type="compositionally biased region" description="Low complexity" evidence="4">
    <location>
        <begin position="488"/>
        <end position="501"/>
    </location>
</feature>
<reference evidence="5 6" key="1">
    <citation type="journal article" date="2024" name="Nat. Commun.">
        <title>Phylogenomics reveals the evolutionary origins of lichenization in chlorophyte algae.</title>
        <authorList>
            <person name="Puginier C."/>
            <person name="Libourel C."/>
            <person name="Otte J."/>
            <person name="Skaloud P."/>
            <person name="Haon M."/>
            <person name="Grisel S."/>
            <person name="Petersen M."/>
            <person name="Berrin J.G."/>
            <person name="Delaux P.M."/>
            <person name="Dal Grande F."/>
            <person name="Keller J."/>
        </authorList>
    </citation>
    <scope>NUCLEOTIDE SEQUENCE [LARGE SCALE GENOMIC DNA]</scope>
    <source>
        <strain evidence="5 6">SAG 2043</strain>
    </source>
</reference>